<dbReference type="AlphaFoldDB" id="A0A9D1XK56"/>
<reference evidence="2" key="2">
    <citation type="submission" date="2021-04" db="EMBL/GenBank/DDBJ databases">
        <authorList>
            <person name="Gilroy R."/>
        </authorList>
    </citation>
    <scope>NUCLEOTIDE SEQUENCE</scope>
    <source>
        <strain evidence="2">ChiGjej1B1-14440</strain>
    </source>
</reference>
<accession>A0A9D1XK56</accession>
<dbReference type="Pfam" id="PF03780">
    <property type="entry name" value="Asp23"/>
    <property type="match status" value="1"/>
</dbReference>
<dbReference type="InterPro" id="IPR005531">
    <property type="entry name" value="Asp23"/>
</dbReference>
<feature type="non-terminal residue" evidence="2">
    <location>
        <position position="1"/>
    </location>
</feature>
<comment type="similarity">
    <text evidence="1">Belongs to the asp23 family.</text>
</comment>
<evidence type="ECO:0000313" key="3">
    <source>
        <dbReference type="Proteomes" id="UP000886724"/>
    </source>
</evidence>
<organism evidence="2 3">
    <name type="scientific">Candidatus Erysipelatoclostridium merdavium</name>
    <dbReference type="NCBI Taxonomy" id="2838566"/>
    <lineage>
        <taxon>Bacteria</taxon>
        <taxon>Bacillati</taxon>
        <taxon>Bacillota</taxon>
        <taxon>Erysipelotrichia</taxon>
        <taxon>Erysipelotrichales</taxon>
        <taxon>Erysipelotrichales incertae sedis</taxon>
    </lineage>
</organism>
<protein>
    <submittedName>
        <fullName evidence="2">Asp23/Gls24 family envelope stress response protein</fullName>
    </submittedName>
</protein>
<proteinExistence type="inferred from homology"/>
<evidence type="ECO:0000256" key="1">
    <source>
        <dbReference type="ARBA" id="ARBA00005721"/>
    </source>
</evidence>
<dbReference type="Proteomes" id="UP000886724">
    <property type="component" value="Unassembled WGS sequence"/>
</dbReference>
<comment type="caution">
    <text evidence="2">The sequence shown here is derived from an EMBL/GenBank/DDBJ whole genome shotgun (WGS) entry which is preliminary data.</text>
</comment>
<evidence type="ECO:0000313" key="2">
    <source>
        <dbReference type="EMBL" id="HIX80656.1"/>
    </source>
</evidence>
<reference evidence="2" key="1">
    <citation type="journal article" date="2021" name="PeerJ">
        <title>Extensive microbial diversity within the chicken gut microbiome revealed by metagenomics and culture.</title>
        <authorList>
            <person name="Gilroy R."/>
            <person name="Ravi A."/>
            <person name="Getino M."/>
            <person name="Pursley I."/>
            <person name="Horton D.L."/>
            <person name="Alikhan N.F."/>
            <person name="Baker D."/>
            <person name="Gharbi K."/>
            <person name="Hall N."/>
            <person name="Watson M."/>
            <person name="Adriaenssens E.M."/>
            <person name="Foster-Nyarko E."/>
            <person name="Jarju S."/>
            <person name="Secka A."/>
            <person name="Antonio M."/>
            <person name="Oren A."/>
            <person name="Chaudhuri R.R."/>
            <person name="La Ragione R."/>
            <person name="Hildebrand F."/>
            <person name="Pallen M.J."/>
        </authorList>
    </citation>
    <scope>NUCLEOTIDE SEQUENCE</scope>
    <source>
        <strain evidence="2">ChiGjej1B1-14440</strain>
    </source>
</reference>
<dbReference type="EMBL" id="DXET01000041">
    <property type="protein sequence ID" value="HIX80656.1"/>
    <property type="molecule type" value="Genomic_DNA"/>
</dbReference>
<name>A0A9D1XK56_9FIRM</name>
<sequence length="100" mass="10797">NLGKLNIGLNVFQTIVEKAVDSIEGIQFEGNMIPIPGNGPVNVTINKNNHVSITVAILVNYGLNVTTLTTTLQNKIAQSCFEMTGIKNVKINIDVKGINF</sequence>
<gene>
    <name evidence="2" type="ORF">H9980_01635</name>
</gene>